<dbReference type="InterPro" id="IPR013096">
    <property type="entry name" value="Cupin_2"/>
</dbReference>
<dbReference type="InterPro" id="IPR014710">
    <property type="entry name" value="RmlC-like_jellyroll"/>
</dbReference>
<protein>
    <recommendedName>
        <fullName evidence="1">Cupin type-2 domain-containing protein</fullName>
    </recommendedName>
</protein>
<dbReference type="AlphaFoldDB" id="A0A645JAG1"/>
<organism evidence="2">
    <name type="scientific">bioreactor metagenome</name>
    <dbReference type="NCBI Taxonomy" id="1076179"/>
    <lineage>
        <taxon>unclassified sequences</taxon>
        <taxon>metagenomes</taxon>
        <taxon>ecological metagenomes</taxon>
    </lineage>
</organism>
<dbReference type="InterPro" id="IPR011051">
    <property type="entry name" value="RmlC_Cupin_sf"/>
</dbReference>
<dbReference type="SUPFAM" id="SSF51182">
    <property type="entry name" value="RmlC-like cupins"/>
    <property type="match status" value="1"/>
</dbReference>
<dbReference type="EMBL" id="VSSQ01135583">
    <property type="protein sequence ID" value="MPN60387.1"/>
    <property type="molecule type" value="Genomic_DNA"/>
</dbReference>
<accession>A0A645JAG1</accession>
<name>A0A645JAG1_9ZZZZ</name>
<comment type="caution">
    <text evidence="2">The sequence shown here is derived from an EMBL/GenBank/DDBJ whole genome shotgun (WGS) entry which is preliminary data.</text>
</comment>
<dbReference type="CDD" id="cd02209">
    <property type="entry name" value="cupin_XRE_C"/>
    <property type="match status" value="1"/>
</dbReference>
<dbReference type="Pfam" id="PF07883">
    <property type="entry name" value="Cupin_2"/>
    <property type="match status" value="1"/>
</dbReference>
<gene>
    <name evidence="2" type="ORF">SDC9_208115</name>
</gene>
<sequence>MDVPNDRMLRFLLPRGNCRIEPVHVTLSPREKRNEWTVHQGTEFGYVITGSPEISLEGRESITCREGDAIVYNSSIRHYWQNLGEGVAEVLLVAFPRVDFRGELQGALRA</sequence>
<proteinExistence type="predicted"/>
<feature type="domain" description="Cupin type-2" evidence="1">
    <location>
        <begin position="24"/>
        <end position="93"/>
    </location>
</feature>
<evidence type="ECO:0000259" key="1">
    <source>
        <dbReference type="Pfam" id="PF07883"/>
    </source>
</evidence>
<evidence type="ECO:0000313" key="2">
    <source>
        <dbReference type="EMBL" id="MPN60387.1"/>
    </source>
</evidence>
<reference evidence="2" key="1">
    <citation type="submission" date="2019-08" db="EMBL/GenBank/DDBJ databases">
        <authorList>
            <person name="Kucharzyk K."/>
            <person name="Murdoch R.W."/>
            <person name="Higgins S."/>
            <person name="Loffler F."/>
        </authorList>
    </citation>
    <scope>NUCLEOTIDE SEQUENCE</scope>
</reference>
<dbReference type="Gene3D" id="2.60.120.10">
    <property type="entry name" value="Jelly Rolls"/>
    <property type="match status" value="1"/>
</dbReference>